<accession>A0A6P2CZC7</accession>
<dbReference type="Pfam" id="PF01048">
    <property type="entry name" value="PNP_UDP_1"/>
    <property type="match status" value="1"/>
</dbReference>
<dbReference type="AlphaFoldDB" id="A0A6P2CZC7"/>
<keyword evidence="9" id="KW-1185">Reference proteome</keyword>
<dbReference type="PANTHER" id="PTHR11904">
    <property type="entry name" value="METHYLTHIOADENOSINE/PURINE NUCLEOSIDE PHOSPHORYLASE"/>
    <property type="match status" value="1"/>
</dbReference>
<dbReference type="InterPro" id="IPR035994">
    <property type="entry name" value="Nucleoside_phosphorylase_sf"/>
</dbReference>
<name>A0A6P2CZC7_9BACT</name>
<evidence type="ECO:0000256" key="3">
    <source>
        <dbReference type="ARBA" id="ARBA00022676"/>
    </source>
</evidence>
<organism evidence="8 9">
    <name type="scientific">Gemmata massiliana</name>
    <dbReference type="NCBI Taxonomy" id="1210884"/>
    <lineage>
        <taxon>Bacteria</taxon>
        <taxon>Pseudomonadati</taxon>
        <taxon>Planctomycetota</taxon>
        <taxon>Planctomycetia</taxon>
        <taxon>Gemmatales</taxon>
        <taxon>Gemmataceae</taxon>
        <taxon>Gemmata</taxon>
    </lineage>
</organism>
<evidence type="ECO:0000256" key="6">
    <source>
        <dbReference type="PIRSR" id="PIRSR000477-2"/>
    </source>
</evidence>
<feature type="binding site" evidence="6">
    <location>
        <position position="184"/>
    </location>
    <ligand>
        <name>a purine D-ribonucleoside</name>
        <dbReference type="ChEBI" id="CHEBI:142355"/>
    </ligand>
</feature>
<keyword evidence="3 5" id="KW-0328">Glycosyltransferase</keyword>
<evidence type="ECO:0000256" key="4">
    <source>
        <dbReference type="ARBA" id="ARBA00022679"/>
    </source>
</evidence>
<sequence length="262" mass="27064">MPVLAEFAEFARAVRARSPRTAVVLGSGLGTAAAAFTAHASIGFGHIPGLVPPSVQGHGGSLAVGEWADNPALLFSGRLHVYEGHPWDTITAAVRTVAELGATRIVLTNAAGGIHPALHPGGLMAIRGHIKWLGPKSWRALANNANAPSPYSPHLIEVLHAHEVAAKRELLAGVYATLTGPSYETPAEIRALAAIGADAVGMSTALEAEEAARLGLEVAAISCITNKAAGLSDTALDHTEVLTNAQLAVTRMGELLTCLVRE</sequence>
<dbReference type="PIRSF" id="PIRSF000477">
    <property type="entry name" value="PurNPase"/>
    <property type="match status" value="1"/>
</dbReference>
<gene>
    <name evidence="8" type="ORF">SOIL9_37970</name>
</gene>
<feature type="binding site" evidence="6">
    <location>
        <position position="203"/>
    </location>
    <ligand>
        <name>phosphate</name>
        <dbReference type="ChEBI" id="CHEBI:43474"/>
    </ligand>
</feature>
<dbReference type="UniPathway" id="UPA00606"/>
<dbReference type="EC" id="2.4.2.1" evidence="5"/>
<dbReference type="InterPro" id="IPR011268">
    <property type="entry name" value="Purine_phosphorylase"/>
</dbReference>
<dbReference type="EMBL" id="LR593886">
    <property type="protein sequence ID" value="VTR93917.1"/>
    <property type="molecule type" value="Genomic_DNA"/>
</dbReference>
<dbReference type="CDD" id="cd09009">
    <property type="entry name" value="PNP-EcPNPII_like"/>
    <property type="match status" value="1"/>
</dbReference>
<evidence type="ECO:0000256" key="5">
    <source>
        <dbReference type="PIRNR" id="PIRNR000477"/>
    </source>
</evidence>
<dbReference type="NCBIfam" id="NF006054">
    <property type="entry name" value="PRK08202.1"/>
    <property type="match status" value="1"/>
</dbReference>
<feature type="binding site" evidence="6">
    <location>
        <position position="226"/>
    </location>
    <ligand>
        <name>a purine D-ribonucleoside</name>
        <dbReference type="ChEBI" id="CHEBI:142355"/>
    </ligand>
</feature>
<evidence type="ECO:0000313" key="9">
    <source>
        <dbReference type="Proteomes" id="UP000464178"/>
    </source>
</evidence>
<reference evidence="8 9" key="1">
    <citation type="submission" date="2019-05" db="EMBL/GenBank/DDBJ databases">
        <authorList>
            <consortium name="Science for Life Laboratories"/>
        </authorList>
    </citation>
    <scope>NUCLEOTIDE SEQUENCE [LARGE SCALE GENOMIC DNA]</scope>
    <source>
        <strain evidence="8">Soil9</strain>
    </source>
</reference>
<feature type="binding site" evidence="6">
    <location>
        <position position="27"/>
    </location>
    <ligand>
        <name>phosphate</name>
        <dbReference type="ChEBI" id="CHEBI:43474"/>
    </ligand>
</feature>
<feature type="domain" description="Nucleoside phosphorylase" evidence="7">
    <location>
        <begin position="22"/>
        <end position="259"/>
    </location>
</feature>
<dbReference type="InterPro" id="IPR000845">
    <property type="entry name" value="Nucleoside_phosphorylase_d"/>
</dbReference>
<dbReference type="GO" id="GO:0004731">
    <property type="term" value="F:purine-nucleoside phosphorylase activity"/>
    <property type="evidence" value="ECO:0007669"/>
    <property type="project" value="UniProtKB-EC"/>
</dbReference>
<evidence type="ECO:0000256" key="1">
    <source>
        <dbReference type="ARBA" id="ARBA00005058"/>
    </source>
</evidence>
<dbReference type="NCBIfam" id="TIGR01697">
    <property type="entry name" value="PNPH-PUNA-XAPA"/>
    <property type="match status" value="1"/>
</dbReference>
<dbReference type="RefSeq" id="WP_162668563.1">
    <property type="nucleotide sequence ID" value="NZ_LR593886.1"/>
</dbReference>
<proteinExistence type="inferred from homology"/>
<dbReference type="KEGG" id="gms:SOIL9_37970"/>
<dbReference type="GO" id="GO:0005737">
    <property type="term" value="C:cytoplasm"/>
    <property type="evidence" value="ECO:0007669"/>
    <property type="project" value="TreeGrafter"/>
</dbReference>
<comment type="similarity">
    <text evidence="2 5">Belongs to the PNP/MTAP phosphorylase family.</text>
</comment>
<protein>
    <recommendedName>
        <fullName evidence="5">Purine nucleoside phosphorylase</fullName>
        <ecNumber evidence="5">2.4.2.1</ecNumber>
    </recommendedName>
    <alternativeName>
        <fullName evidence="5">Inosine-guanosine phosphorylase</fullName>
    </alternativeName>
</protein>
<dbReference type="SUPFAM" id="SSF53167">
    <property type="entry name" value="Purine and uridine phosphorylases"/>
    <property type="match status" value="1"/>
</dbReference>
<comment type="function">
    <text evidence="5">The purine nucleoside phosphorylases catalyze the phosphorolytic breakdown of the N-glycosidic bond in the beta-(deoxy)ribonucleoside molecules, with the formation of the corresponding free purine bases and pentose-1-phosphate.</text>
</comment>
<evidence type="ECO:0000313" key="8">
    <source>
        <dbReference type="EMBL" id="VTR93917.1"/>
    </source>
</evidence>
<feature type="binding site" evidence="6">
    <location>
        <begin position="78"/>
        <end position="80"/>
    </location>
    <ligand>
        <name>phosphate</name>
        <dbReference type="ChEBI" id="CHEBI:43474"/>
    </ligand>
</feature>
<dbReference type="GO" id="GO:0009116">
    <property type="term" value="P:nucleoside metabolic process"/>
    <property type="evidence" value="ECO:0007669"/>
    <property type="project" value="InterPro"/>
</dbReference>
<feature type="binding site" evidence="6">
    <location>
        <position position="58"/>
    </location>
    <ligand>
        <name>phosphate</name>
        <dbReference type="ChEBI" id="CHEBI:43474"/>
    </ligand>
</feature>
<comment type="pathway">
    <text evidence="1 5">Purine metabolism; purine nucleoside salvage.</text>
</comment>
<evidence type="ECO:0000256" key="2">
    <source>
        <dbReference type="ARBA" id="ARBA00006751"/>
    </source>
</evidence>
<dbReference type="PANTHER" id="PTHR11904:SF9">
    <property type="entry name" value="PURINE NUCLEOSIDE PHOSPHORYLASE-RELATED"/>
    <property type="match status" value="1"/>
</dbReference>
<evidence type="ECO:0000259" key="7">
    <source>
        <dbReference type="Pfam" id="PF01048"/>
    </source>
</evidence>
<feature type="binding site" evidence="6">
    <location>
        <position position="110"/>
    </location>
    <ligand>
        <name>phosphate</name>
        <dbReference type="ChEBI" id="CHEBI:43474"/>
    </ligand>
</feature>
<keyword evidence="4 5" id="KW-0808">Transferase</keyword>
<dbReference type="Proteomes" id="UP000464178">
    <property type="component" value="Chromosome"/>
</dbReference>
<dbReference type="Gene3D" id="3.40.50.1580">
    <property type="entry name" value="Nucleoside phosphorylase domain"/>
    <property type="match status" value="1"/>
</dbReference>